<dbReference type="GO" id="GO:0004672">
    <property type="term" value="F:protein kinase activity"/>
    <property type="evidence" value="ECO:0007669"/>
    <property type="project" value="InterPro"/>
</dbReference>
<dbReference type="EMBL" id="LSMT01000724">
    <property type="protein sequence ID" value="PFX14820.1"/>
    <property type="molecule type" value="Genomic_DNA"/>
</dbReference>
<dbReference type="PROSITE" id="PS50011">
    <property type="entry name" value="PROTEIN_KINASE_DOM"/>
    <property type="match status" value="1"/>
</dbReference>
<dbReference type="PANTHER" id="PTHR47331">
    <property type="entry name" value="PHD-TYPE DOMAIN-CONTAINING PROTEIN"/>
    <property type="match status" value="1"/>
</dbReference>
<feature type="domain" description="Ig-like" evidence="9">
    <location>
        <begin position="1466"/>
        <end position="1554"/>
    </location>
</feature>
<feature type="region of interest" description="Disordered" evidence="7">
    <location>
        <begin position="1732"/>
        <end position="1761"/>
    </location>
</feature>
<feature type="compositionally biased region" description="Basic and acidic residues" evidence="7">
    <location>
        <begin position="544"/>
        <end position="557"/>
    </location>
</feature>
<dbReference type="CDD" id="cd00096">
    <property type="entry name" value="Ig"/>
    <property type="match status" value="1"/>
</dbReference>
<gene>
    <name evidence="10" type="primary">Cad96Ca</name>
    <name evidence="10" type="ORF">AWC38_SpisGene20994</name>
</gene>
<dbReference type="Proteomes" id="UP000225706">
    <property type="component" value="Unassembled WGS sequence"/>
</dbReference>
<dbReference type="Gene3D" id="1.10.510.10">
    <property type="entry name" value="Transferase(Phosphotransferase) domain 1"/>
    <property type="match status" value="1"/>
</dbReference>
<keyword evidence="10" id="KW-0675">Receptor</keyword>
<evidence type="ECO:0000256" key="5">
    <source>
        <dbReference type="PROSITE-ProRule" id="PRU10141"/>
    </source>
</evidence>
<keyword evidence="5" id="KW-0067">ATP-binding</keyword>
<feature type="region of interest" description="Disordered" evidence="7">
    <location>
        <begin position="1790"/>
        <end position="1813"/>
    </location>
</feature>
<reference evidence="11" key="1">
    <citation type="journal article" date="2017" name="bioRxiv">
        <title>Comparative analysis of the genomes of Stylophora pistillata and Acropora digitifera provides evidence for extensive differences between species of corals.</title>
        <authorList>
            <person name="Voolstra C.R."/>
            <person name="Li Y."/>
            <person name="Liew Y.J."/>
            <person name="Baumgarten S."/>
            <person name="Zoccola D."/>
            <person name="Flot J.-F."/>
            <person name="Tambutte S."/>
            <person name="Allemand D."/>
            <person name="Aranda M."/>
        </authorList>
    </citation>
    <scope>NUCLEOTIDE SEQUENCE [LARGE SCALE GENOMIC DNA]</scope>
</reference>
<keyword evidence="3" id="KW-0325">Glycoprotein</keyword>
<evidence type="ECO:0000256" key="3">
    <source>
        <dbReference type="ARBA" id="ARBA00023180"/>
    </source>
</evidence>
<dbReference type="InterPro" id="IPR013783">
    <property type="entry name" value="Ig-like_fold"/>
</dbReference>
<dbReference type="InterPro" id="IPR007110">
    <property type="entry name" value="Ig-like_dom"/>
</dbReference>
<feature type="coiled-coil region" evidence="6">
    <location>
        <begin position="339"/>
        <end position="366"/>
    </location>
</feature>
<keyword evidence="10" id="KW-0808">Transferase</keyword>
<feature type="region of interest" description="Disordered" evidence="7">
    <location>
        <begin position="544"/>
        <end position="566"/>
    </location>
</feature>
<dbReference type="PROSITE" id="PS00107">
    <property type="entry name" value="PROTEIN_KINASE_ATP"/>
    <property type="match status" value="1"/>
</dbReference>
<proteinExistence type="predicted"/>
<dbReference type="Pfam" id="PF13927">
    <property type="entry name" value="Ig_3"/>
    <property type="match status" value="2"/>
</dbReference>
<organism evidence="10 11">
    <name type="scientific">Stylophora pistillata</name>
    <name type="common">Smooth cauliflower coral</name>
    <dbReference type="NCBI Taxonomy" id="50429"/>
    <lineage>
        <taxon>Eukaryota</taxon>
        <taxon>Metazoa</taxon>
        <taxon>Cnidaria</taxon>
        <taxon>Anthozoa</taxon>
        <taxon>Hexacorallia</taxon>
        <taxon>Scleractinia</taxon>
        <taxon>Astrocoeniina</taxon>
        <taxon>Pocilloporidae</taxon>
        <taxon>Stylophora</taxon>
    </lineage>
</organism>
<dbReference type="PROSITE" id="PS50835">
    <property type="entry name" value="IG_LIKE"/>
    <property type="match status" value="2"/>
</dbReference>
<dbReference type="InterPro" id="IPR011009">
    <property type="entry name" value="Kinase-like_dom_sf"/>
</dbReference>
<keyword evidence="11" id="KW-1185">Reference proteome</keyword>
<dbReference type="Gene3D" id="3.30.200.20">
    <property type="entry name" value="Phosphorylase Kinase, domain 1"/>
    <property type="match status" value="1"/>
</dbReference>
<dbReference type="InterPro" id="IPR001245">
    <property type="entry name" value="Ser-Thr/Tyr_kinase_cat_dom"/>
</dbReference>
<keyword evidence="4" id="KW-0393">Immunoglobulin domain</keyword>
<dbReference type="InterPro" id="IPR036179">
    <property type="entry name" value="Ig-like_dom_sf"/>
</dbReference>
<keyword evidence="5" id="KW-0547">Nucleotide-binding</keyword>
<protein>
    <submittedName>
        <fullName evidence="10">Tyrosine kinase receptor Cad96Ca</fullName>
    </submittedName>
</protein>
<dbReference type="PANTHER" id="PTHR47331:SF1">
    <property type="entry name" value="GAG-LIKE PROTEIN"/>
    <property type="match status" value="1"/>
</dbReference>
<feature type="region of interest" description="Disordered" evidence="7">
    <location>
        <begin position="302"/>
        <end position="331"/>
    </location>
</feature>
<evidence type="ECO:0000256" key="4">
    <source>
        <dbReference type="ARBA" id="ARBA00023319"/>
    </source>
</evidence>
<dbReference type="SUPFAM" id="SSF56112">
    <property type="entry name" value="Protein kinase-like (PK-like)"/>
    <property type="match status" value="1"/>
</dbReference>
<feature type="binding site" evidence="5">
    <location>
        <position position="1904"/>
    </location>
    <ligand>
        <name>ATP</name>
        <dbReference type="ChEBI" id="CHEBI:30616"/>
    </ligand>
</feature>
<evidence type="ECO:0000313" key="10">
    <source>
        <dbReference type="EMBL" id="PFX14820.1"/>
    </source>
</evidence>
<dbReference type="SMART" id="SM00409">
    <property type="entry name" value="IG"/>
    <property type="match status" value="4"/>
</dbReference>
<dbReference type="GO" id="GO:0016020">
    <property type="term" value="C:membrane"/>
    <property type="evidence" value="ECO:0007669"/>
    <property type="project" value="UniProtKB-SubCell"/>
</dbReference>
<dbReference type="Gene3D" id="2.60.40.10">
    <property type="entry name" value="Immunoglobulins"/>
    <property type="match status" value="4"/>
</dbReference>
<dbReference type="InterPro" id="IPR003599">
    <property type="entry name" value="Ig_sub"/>
</dbReference>
<name>A0A2B4REB0_STYPI</name>
<dbReference type="STRING" id="50429.A0A2B4REB0"/>
<keyword evidence="2" id="KW-1015">Disulfide bond</keyword>
<feature type="compositionally biased region" description="Low complexity" evidence="7">
    <location>
        <begin position="321"/>
        <end position="331"/>
    </location>
</feature>
<keyword evidence="6" id="KW-0175">Coiled coil</keyword>
<dbReference type="CDD" id="cd00192">
    <property type="entry name" value="PTKc"/>
    <property type="match status" value="1"/>
</dbReference>
<dbReference type="InterPro" id="IPR036397">
    <property type="entry name" value="RNaseH_sf"/>
</dbReference>
<keyword evidence="10" id="KW-0418">Kinase</keyword>
<dbReference type="GO" id="GO:0003676">
    <property type="term" value="F:nucleic acid binding"/>
    <property type="evidence" value="ECO:0007669"/>
    <property type="project" value="InterPro"/>
</dbReference>
<comment type="subcellular location">
    <subcellularLocation>
        <location evidence="1">Membrane</location>
        <topology evidence="1">Single-pass membrane protein</topology>
    </subcellularLocation>
</comment>
<dbReference type="SUPFAM" id="SSF48726">
    <property type="entry name" value="Immunoglobulin"/>
    <property type="match status" value="2"/>
</dbReference>
<dbReference type="SMART" id="SM00408">
    <property type="entry name" value="IGc2"/>
    <property type="match status" value="2"/>
</dbReference>
<dbReference type="FunFam" id="1.10.510.10:FF:000986">
    <property type="entry name" value="Protein tyrosine kinase 2aa"/>
    <property type="match status" value="1"/>
</dbReference>
<sequence length="2167" mass="242006">MKSTKWQVMVNEANQTVKRKKANVIFTSRPPNPTYVNNGSTAKLVWDYSDPNNVVVGIAFSVLVTGKGFKRMLFKENGVVQDHQDLPDAYRGRISMEGKATLVITKVTPKDNTMFRCLLFDKINYLKDTVQLTVAAATKGHTFWQKHSLKLSSWYEEIMDTGADKALDSDDGNGVRPRMPSKQLDQEGVLLERLRRLKNERSGYLSTVSARGNKIDALLSSEENIHLIKEKLPGFLAAVERFKEAHLAYSSNLQDDVSLARCQEQLNLESSWANLFYQRTQQWIKGSEELLRLNSQVNPKDSVSQITFQDTTKSSSKKSQRSSYSGSNRSDTSSLAFARAKEVGRIAELEAEAAALEKRRLLEEQRLLMEAVPRPFVPNPIKLESKKGEGEVQAPIIGLEAKPVGENGHLSVAVGCSTLNPEAAEWHQPSQGINRNEPANESEYFEPRVVLRLYYLEQFTSGYVKELVRSCHHLPPERGYQEARWLIEKKFGDNYRIVTAYETEALNWPEVRAEDSASLDSNLAKFKDNEARVIVNPVFRKITEDTKPKNEGRDKQNRSCRGKTSLAMQVGDLQSPALRAPPSGSTPPTEDVLCSFCNSGHALDACEALRHLPFIVKGLVISDLDENVFTELPALYTRPEIPVSKEDIPTQGDIDQWPHLCGVCLPEVDAEIGLLVACDVPTVFDPLEVKHSQNSGPYASGTSMGWVVNGPLGRFHEGLHAASFLFKADPEFHQMVKNLYDSGFSESSADDKPEMSQEELRFLSELERTIVLRDSHCEMALPLKDHEAPAPNNKPQGYAQKVPADLQDPSGMKWYIPHHEVYHQHKPGKICVVFDCSAKYQASSPSCSNFALRKTAEDNSQYLLEAVLSMVKNNFYVDDCLKALPSVEEASQHMRDLRLLLSKGGFRLTKWISNSRRVLETIPEAERAKEVKSLDLCKDDLPVERALGVKWCVETDAFGFKVDIKLKPPTGQRHWLMGPEYLWKPEHMWPMQTEAFNNVLNGDPEVKTDVKVSMSSLVKQSCPLLRYFQKCSSWLCLKKVVAWLLLYRERLLNASKNKGSNCNIPNYITLEEIERAEKDIVRHVQRRAFPEEFNHPEEPVKKSSCLCKLDSIIMDRLLRIGGRLRKASLPAESKHQIILPKEDHVTRAPLCQQKMADLPEDRVLAEKPPFTSVGVDYFGPFQVHRGRSLVKRYGVIFTCLAIPAVHLEIAHGLGTDSFLLALRRFIARTGQVKQIYSDNGSNVIGGEKELRDAISDWNQEKIHNSLFQKDIKINGTSTLPMVPTLEPKEWYAPCTNQTAAFGCVSCTDQNATLGLETNANLSEIGKQPSTKYRDEKNGGSITWYEPAPVETTSNPAEVLPPVVVLVYEGSSATLKWNYSLTLGLAFGNIRFHNDGIVNIQSNGSAGPVSVNFQKRFSVSSTPGGISLSISPVTDADDMANGEFSCNLIDGNSDTWKRAIQVEVLDPAKITGIKGAQTVHEGSNLQLTCEALGKPEPNITWVKQMAENRGNTGVLQEGKVLTITKISRTDSGTFNCTAYNGFGEPDSQAVYVNVTYPAMIAEFQTEYFVGVQQSVTLTCEAEGNPQPTYSWIPCDTEQVCNKNTLVISQVLDDASYTCRVVNIHGPDTKTAVVYIAGDVINITIVITSQNCTDEKYNKSLLLRKLEEELKRVFAGKLDYERLQSMSVRCGSIIVDLALRFNSTTKERDVIITLNDAVKNGKLGEFNVGAIKGKRPDVEPSGGGGAADVEPSGGVTTSPPEGPSGALGSCVALAVAGILVWWACRKRRRNRKGTEEVARSGKTFGNSSNERRETTRSIVEMRKPSQSYYMALDDRTRLQSTADASPISSEEVSKYASLNLCTRSWEIAREDVTIKQIVGKGAFGQVAKATAANLQGRAEKTLVAVKLLKENASEAERKDLLSELELMKQLQPHPYVIKLLGCVTKSARNVLVGGEETCKVTDFGMARDVQEDNIYERKTRGRLPVKWTAIEALLYGKYSTKSDVWSYGVLLYEIFTIGGSPYPRMDGRKIANLLQEGYRMPKPKHVDDKLYGIMTKCWKADPNFRPSFANLREEIKEMENQHKGLINLKSYDDRLYVNVDDLAELCFKELHQSSFDVRITHGLEVDNEKRKMYVVPEDIGFGGKVVRRSRLIKANLQLEPIFVSNVEAL</sequence>
<comment type="caution">
    <text evidence="10">The sequence shown here is derived from an EMBL/GenBank/DDBJ whole genome shotgun (WGS) entry which is preliminary data.</text>
</comment>
<dbReference type="PRINTS" id="PR00109">
    <property type="entry name" value="TYRKINASE"/>
</dbReference>
<evidence type="ECO:0000313" key="11">
    <source>
        <dbReference type="Proteomes" id="UP000225706"/>
    </source>
</evidence>
<evidence type="ECO:0000259" key="9">
    <source>
        <dbReference type="PROSITE" id="PS50835"/>
    </source>
</evidence>
<evidence type="ECO:0000259" key="8">
    <source>
        <dbReference type="PROSITE" id="PS50011"/>
    </source>
</evidence>
<feature type="domain" description="Ig-like" evidence="9">
    <location>
        <begin position="1556"/>
        <end position="1633"/>
    </location>
</feature>
<dbReference type="InterPro" id="IPR017441">
    <property type="entry name" value="Protein_kinase_ATP_BS"/>
</dbReference>
<evidence type="ECO:0000256" key="6">
    <source>
        <dbReference type="SAM" id="Coils"/>
    </source>
</evidence>
<feature type="domain" description="Protein kinase" evidence="8">
    <location>
        <begin position="1733"/>
        <end position="2083"/>
    </location>
</feature>
<dbReference type="InterPro" id="IPR003598">
    <property type="entry name" value="Ig_sub2"/>
</dbReference>
<dbReference type="InterPro" id="IPR000719">
    <property type="entry name" value="Prot_kinase_dom"/>
</dbReference>
<evidence type="ECO:0000256" key="7">
    <source>
        <dbReference type="SAM" id="MobiDB-lite"/>
    </source>
</evidence>
<evidence type="ECO:0000256" key="1">
    <source>
        <dbReference type="ARBA" id="ARBA00004167"/>
    </source>
</evidence>
<dbReference type="Pfam" id="PF07714">
    <property type="entry name" value="PK_Tyr_Ser-Thr"/>
    <property type="match status" value="2"/>
</dbReference>
<evidence type="ECO:0000256" key="2">
    <source>
        <dbReference type="ARBA" id="ARBA00023157"/>
    </source>
</evidence>
<dbReference type="GO" id="GO:0005524">
    <property type="term" value="F:ATP binding"/>
    <property type="evidence" value="ECO:0007669"/>
    <property type="project" value="UniProtKB-UniRule"/>
</dbReference>
<accession>A0A2B4REB0</accession>
<dbReference type="Gene3D" id="3.30.420.10">
    <property type="entry name" value="Ribonuclease H-like superfamily/Ribonuclease H"/>
    <property type="match status" value="1"/>
</dbReference>